<evidence type="ECO:0000313" key="1">
    <source>
        <dbReference type="EMBL" id="KAE9276023.1"/>
    </source>
</evidence>
<accession>A0A6G0Q941</accession>
<sequence>PSCSHSSSTTWNVTEVAGISASGGIGSVCSTDGVGVGHGV</sequence>
<dbReference type="EMBL" id="QXFY01004674">
    <property type="protein sequence ID" value="KAE9276023.1"/>
    <property type="molecule type" value="Genomic_DNA"/>
</dbReference>
<comment type="caution">
    <text evidence="1">The sequence shown here is derived from an EMBL/GenBank/DDBJ whole genome shotgun (WGS) entry which is preliminary data.</text>
</comment>
<dbReference type="Proteomes" id="UP000486351">
    <property type="component" value="Unassembled WGS sequence"/>
</dbReference>
<gene>
    <name evidence="2" type="ORF">PF008_g25749</name>
    <name evidence="1" type="ORF">PF008_g29194</name>
</gene>
<evidence type="ECO:0000313" key="2">
    <source>
        <dbReference type="EMBL" id="KAE9289976.1"/>
    </source>
</evidence>
<organism evidence="1 3">
    <name type="scientific">Phytophthora fragariae</name>
    <dbReference type="NCBI Taxonomy" id="53985"/>
    <lineage>
        <taxon>Eukaryota</taxon>
        <taxon>Sar</taxon>
        <taxon>Stramenopiles</taxon>
        <taxon>Oomycota</taxon>
        <taxon>Peronosporomycetes</taxon>
        <taxon>Peronosporales</taxon>
        <taxon>Peronosporaceae</taxon>
        <taxon>Phytophthora</taxon>
    </lineage>
</organism>
<dbReference type="EMBL" id="QXFY01002984">
    <property type="protein sequence ID" value="KAE9289976.1"/>
    <property type="molecule type" value="Genomic_DNA"/>
</dbReference>
<evidence type="ECO:0000313" key="3">
    <source>
        <dbReference type="Proteomes" id="UP000486351"/>
    </source>
</evidence>
<reference evidence="1 3" key="1">
    <citation type="submission" date="2018-09" db="EMBL/GenBank/DDBJ databases">
        <title>Genomic investigation of the strawberry pathogen Phytophthora fragariae indicates pathogenicity is determined by transcriptional variation in three key races.</title>
        <authorList>
            <person name="Adams T.M."/>
            <person name="Armitage A.D."/>
            <person name="Sobczyk M.K."/>
            <person name="Bates H.J."/>
            <person name="Dunwell J.M."/>
            <person name="Nellist C.F."/>
            <person name="Harrison R.J."/>
        </authorList>
    </citation>
    <scope>NUCLEOTIDE SEQUENCE [LARGE SCALE GENOMIC DNA]</scope>
    <source>
        <strain evidence="1 3">NOV-77</strain>
    </source>
</reference>
<feature type="non-terminal residue" evidence="1">
    <location>
        <position position="1"/>
    </location>
</feature>
<protein>
    <submittedName>
        <fullName evidence="1">Uncharacterized protein</fullName>
    </submittedName>
</protein>
<proteinExistence type="predicted"/>
<name>A0A6G0Q941_9STRA</name>
<dbReference type="AlphaFoldDB" id="A0A6G0Q941"/>